<protein>
    <submittedName>
        <fullName evidence="7">Efflux RND transporter periplasmic adaptor subunit</fullName>
    </submittedName>
</protein>
<organism evidence="7 8">
    <name type="scientific">Chitinophaga fulva</name>
    <dbReference type="NCBI Taxonomy" id="2728842"/>
    <lineage>
        <taxon>Bacteria</taxon>
        <taxon>Pseudomonadati</taxon>
        <taxon>Bacteroidota</taxon>
        <taxon>Chitinophagia</taxon>
        <taxon>Chitinophagales</taxon>
        <taxon>Chitinophagaceae</taxon>
        <taxon>Chitinophaga</taxon>
    </lineage>
</organism>
<name>A0A848GF91_9BACT</name>
<evidence type="ECO:0000259" key="4">
    <source>
        <dbReference type="Pfam" id="PF25917"/>
    </source>
</evidence>
<reference evidence="7 8" key="1">
    <citation type="submission" date="2020-04" db="EMBL/GenBank/DDBJ databases">
        <title>Chitinophaga sp. G-6-1-13 sp. nov., isolated from soil.</title>
        <authorList>
            <person name="Dahal R.H."/>
            <person name="Chaudhary D.K."/>
        </authorList>
    </citation>
    <scope>NUCLEOTIDE SEQUENCE [LARGE SCALE GENOMIC DNA]</scope>
    <source>
        <strain evidence="7 8">G-6-1-13</strain>
    </source>
</reference>
<proteinExistence type="inferred from homology"/>
<dbReference type="EMBL" id="JABBGC010000001">
    <property type="protein sequence ID" value="NML37315.1"/>
    <property type="molecule type" value="Genomic_DNA"/>
</dbReference>
<dbReference type="Gene3D" id="2.40.420.20">
    <property type="match status" value="1"/>
</dbReference>
<dbReference type="InterPro" id="IPR058624">
    <property type="entry name" value="MdtA-like_HH"/>
</dbReference>
<dbReference type="AlphaFoldDB" id="A0A848GF91"/>
<dbReference type="InterPro" id="IPR006143">
    <property type="entry name" value="RND_pump_MFP"/>
</dbReference>
<evidence type="ECO:0000259" key="3">
    <source>
        <dbReference type="Pfam" id="PF25876"/>
    </source>
</evidence>
<dbReference type="GO" id="GO:0005886">
    <property type="term" value="C:plasma membrane"/>
    <property type="evidence" value="ECO:0007669"/>
    <property type="project" value="TreeGrafter"/>
</dbReference>
<evidence type="ECO:0000256" key="2">
    <source>
        <dbReference type="ARBA" id="ARBA00009477"/>
    </source>
</evidence>
<dbReference type="Pfam" id="PF25967">
    <property type="entry name" value="RND-MFP_C"/>
    <property type="match status" value="1"/>
</dbReference>
<evidence type="ECO:0000313" key="8">
    <source>
        <dbReference type="Proteomes" id="UP000583266"/>
    </source>
</evidence>
<comment type="subcellular location">
    <subcellularLocation>
        <location evidence="1">Cell envelope</location>
    </subcellularLocation>
</comment>
<feature type="domain" description="Multidrug resistance protein MdtA-like beta-barrel" evidence="5">
    <location>
        <begin position="238"/>
        <end position="298"/>
    </location>
</feature>
<dbReference type="PANTHER" id="PTHR30158">
    <property type="entry name" value="ACRA/E-RELATED COMPONENT OF DRUG EFFLUX TRANSPORTER"/>
    <property type="match status" value="1"/>
</dbReference>
<gene>
    <name evidence="7" type="ORF">HHL17_08900</name>
</gene>
<evidence type="ECO:0000259" key="6">
    <source>
        <dbReference type="Pfam" id="PF25967"/>
    </source>
</evidence>
<feature type="domain" description="Multidrug resistance protein MdtA-like barrel-sandwich hybrid" evidence="4">
    <location>
        <begin position="63"/>
        <end position="202"/>
    </location>
</feature>
<dbReference type="InterPro" id="IPR058625">
    <property type="entry name" value="MdtA-like_BSH"/>
</dbReference>
<keyword evidence="8" id="KW-1185">Reference proteome</keyword>
<dbReference type="PANTHER" id="PTHR30158:SF23">
    <property type="entry name" value="MULTIDRUG RESISTANCE PROTEIN MEXA"/>
    <property type="match status" value="1"/>
</dbReference>
<accession>A0A848GF91</accession>
<evidence type="ECO:0000313" key="7">
    <source>
        <dbReference type="EMBL" id="NML37315.1"/>
    </source>
</evidence>
<dbReference type="Pfam" id="PF25876">
    <property type="entry name" value="HH_MFP_RND"/>
    <property type="match status" value="1"/>
</dbReference>
<dbReference type="GO" id="GO:0046677">
    <property type="term" value="P:response to antibiotic"/>
    <property type="evidence" value="ECO:0007669"/>
    <property type="project" value="TreeGrafter"/>
</dbReference>
<feature type="domain" description="Multidrug resistance protein MdtA-like alpha-helical hairpin" evidence="3">
    <location>
        <begin position="105"/>
        <end position="172"/>
    </location>
</feature>
<dbReference type="Pfam" id="PF25917">
    <property type="entry name" value="BSH_RND"/>
    <property type="match status" value="1"/>
</dbReference>
<dbReference type="InterPro" id="IPR058626">
    <property type="entry name" value="MdtA-like_b-barrel"/>
</dbReference>
<dbReference type="GO" id="GO:0030313">
    <property type="term" value="C:cell envelope"/>
    <property type="evidence" value="ECO:0007669"/>
    <property type="project" value="UniProtKB-SubCell"/>
</dbReference>
<dbReference type="Gene3D" id="1.10.287.470">
    <property type="entry name" value="Helix hairpin bin"/>
    <property type="match status" value="1"/>
</dbReference>
<comment type="similarity">
    <text evidence="2">Belongs to the membrane fusion protein (MFP) (TC 8.A.1) family.</text>
</comment>
<evidence type="ECO:0000259" key="5">
    <source>
        <dbReference type="Pfam" id="PF25944"/>
    </source>
</evidence>
<dbReference type="NCBIfam" id="TIGR01730">
    <property type="entry name" value="RND_mfp"/>
    <property type="match status" value="1"/>
</dbReference>
<dbReference type="InterPro" id="IPR058627">
    <property type="entry name" value="MdtA-like_C"/>
</dbReference>
<dbReference type="Gene3D" id="2.40.30.170">
    <property type="match status" value="1"/>
</dbReference>
<dbReference type="Gene3D" id="2.40.50.100">
    <property type="match status" value="1"/>
</dbReference>
<dbReference type="GO" id="GO:0022857">
    <property type="term" value="F:transmembrane transporter activity"/>
    <property type="evidence" value="ECO:0007669"/>
    <property type="project" value="InterPro"/>
</dbReference>
<dbReference type="Pfam" id="PF25944">
    <property type="entry name" value="Beta-barrel_RND"/>
    <property type="match status" value="1"/>
</dbReference>
<evidence type="ECO:0000256" key="1">
    <source>
        <dbReference type="ARBA" id="ARBA00004196"/>
    </source>
</evidence>
<dbReference type="Proteomes" id="UP000583266">
    <property type="component" value="Unassembled WGS sequence"/>
</dbReference>
<comment type="caution">
    <text evidence="7">The sequence shown here is derived from an EMBL/GenBank/DDBJ whole genome shotgun (WGS) entry which is preliminary data.</text>
</comment>
<sequence>MFCNKINSLVFLLFPVIVLNSCGSKLQHQTETSALKEFPVLTVEVKNTSLYSDYPASIQGVQNIEIRPKVDGFIEKIYVDEGASVQKGQVLFKINAPQYEQEMRTAAAAIKSAEAEVGTARMQVEKVIPLVKEEIVSSYELETAKFILQTKEAALVQAKASLVNAHINIGYTTILSPVDGVIGGIPYKTGSLVTGSSLLPLTTVSAIKEVYAYFSVNEKQFLLFSETHAGITLEDKLQKLAPVSLILPTGVKYKEKGRVTTVNGLINTETGAVSFRATFPNALGIIRSGGSAIVRMQQEIPNALLVPQKATYEMQGKRFVYKLDEKNTANSTAIEVVEGVPGDFFVVQNGLKAGDRIVASGIANLKDGIKIKATTTSLQ</sequence>
<feature type="domain" description="Multidrug resistance protein MdtA-like C-terminal permuted SH3" evidence="6">
    <location>
        <begin position="302"/>
        <end position="362"/>
    </location>
</feature>
<dbReference type="SUPFAM" id="SSF111369">
    <property type="entry name" value="HlyD-like secretion proteins"/>
    <property type="match status" value="1"/>
</dbReference>